<dbReference type="InterPro" id="IPR054464">
    <property type="entry name" value="ULD_fung"/>
</dbReference>
<evidence type="ECO:0000259" key="1">
    <source>
        <dbReference type="Pfam" id="PF22893"/>
    </source>
</evidence>
<dbReference type="Proteomes" id="UP000800035">
    <property type="component" value="Unassembled WGS sequence"/>
</dbReference>
<feature type="domain" description="Ubiquitin-like" evidence="1">
    <location>
        <begin position="195"/>
        <end position="279"/>
    </location>
</feature>
<keyword evidence="3" id="KW-1185">Reference proteome</keyword>
<gene>
    <name evidence="2" type="ORF">CC80DRAFT_544697</name>
</gene>
<reference evidence="2" key="1">
    <citation type="journal article" date="2020" name="Stud. Mycol.">
        <title>101 Dothideomycetes genomes: a test case for predicting lifestyles and emergence of pathogens.</title>
        <authorList>
            <person name="Haridas S."/>
            <person name="Albert R."/>
            <person name="Binder M."/>
            <person name="Bloem J."/>
            <person name="Labutti K."/>
            <person name="Salamov A."/>
            <person name="Andreopoulos B."/>
            <person name="Baker S."/>
            <person name="Barry K."/>
            <person name="Bills G."/>
            <person name="Bluhm B."/>
            <person name="Cannon C."/>
            <person name="Castanera R."/>
            <person name="Culley D."/>
            <person name="Daum C."/>
            <person name="Ezra D."/>
            <person name="Gonzalez J."/>
            <person name="Henrissat B."/>
            <person name="Kuo A."/>
            <person name="Liang C."/>
            <person name="Lipzen A."/>
            <person name="Lutzoni F."/>
            <person name="Magnuson J."/>
            <person name="Mondo S."/>
            <person name="Nolan M."/>
            <person name="Ohm R."/>
            <person name="Pangilinan J."/>
            <person name="Park H.-J."/>
            <person name="Ramirez L."/>
            <person name="Alfaro M."/>
            <person name="Sun H."/>
            <person name="Tritt A."/>
            <person name="Yoshinaga Y."/>
            <person name="Zwiers L.-H."/>
            <person name="Turgeon B."/>
            <person name="Goodwin S."/>
            <person name="Spatafora J."/>
            <person name="Crous P."/>
            <person name="Grigoriev I."/>
        </authorList>
    </citation>
    <scope>NUCLEOTIDE SEQUENCE</scope>
    <source>
        <strain evidence="2">CBS 675.92</strain>
    </source>
</reference>
<dbReference type="Pfam" id="PF22893">
    <property type="entry name" value="ULD_2"/>
    <property type="match status" value="1"/>
</dbReference>
<evidence type="ECO:0000313" key="2">
    <source>
        <dbReference type="EMBL" id="KAF1960248.1"/>
    </source>
</evidence>
<dbReference type="OrthoDB" id="3045089at2759"/>
<organism evidence="2 3">
    <name type="scientific">Byssothecium circinans</name>
    <dbReference type="NCBI Taxonomy" id="147558"/>
    <lineage>
        <taxon>Eukaryota</taxon>
        <taxon>Fungi</taxon>
        <taxon>Dikarya</taxon>
        <taxon>Ascomycota</taxon>
        <taxon>Pezizomycotina</taxon>
        <taxon>Dothideomycetes</taxon>
        <taxon>Pleosporomycetidae</taxon>
        <taxon>Pleosporales</taxon>
        <taxon>Massarineae</taxon>
        <taxon>Massarinaceae</taxon>
        <taxon>Byssothecium</taxon>
    </lineage>
</organism>
<protein>
    <recommendedName>
        <fullName evidence="1">Ubiquitin-like domain-containing protein</fullName>
    </recommendedName>
</protein>
<dbReference type="PANTHER" id="PTHR38886:SF1">
    <property type="entry name" value="NACHT-NTPASE AND P-LOOP NTPASES N-TERMINAL DOMAIN-CONTAINING PROTEIN"/>
    <property type="match status" value="1"/>
</dbReference>
<sequence>MSFGFAVGDFIAALNLVHDTIEAISDSHGSSAQYRSLFRELYSAVDDFFTRIRKYQPHLRAGGSGDGGWARTKDAWMKVKWAKCRKEDVDRFMADLRGHSTSIHLLLQTIEMKNEAIQRHKQERRQRQFVGQFQAASTRLMTSVSSVSSSVSRCLQQGKELLEITTNIMRANFHIFGMILDIHNFISKIPSQIQRDQPVYMIDAFGRSTPFHLEFIRSAEGLLAVLGVNFEAAGAGTEKIDRRQIVFEDVATRREIDITKNWDSCFRPGQQVTMSVVFEKNALDVSTCPHCHSEQHGSADEDIECDTCHITFRRITELPTMIPSVQPKIRLTKGPRIETPLSKSWLQAFGPQPGLDLKVNEMDDVGPFRRVHIVPAKEPAHKCKLWALWDHATGHMTLVGIGAIRLGTAQGQSIVELIGDEENLEPNEILFSESASNNKFHFKKMDKQRITIFGELRYPLYPNQAPLAYALDFKESDWCDTIWTALCSNRTEDKHSGIPLHLWQKYSKGSRTRKSHALIHPIRLGYGGGGASKPPVIHNGGRSVYGPTTSALSSKSGFYR</sequence>
<dbReference type="PANTHER" id="PTHR38886">
    <property type="entry name" value="SESA DOMAIN-CONTAINING PROTEIN"/>
    <property type="match status" value="1"/>
</dbReference>
<name>A0A6A5U6E3_9PLEO</name>
<dbReference type="AlphaFoldDB" id="A0A6A5U6E3"/>
<accession>A0A6A5U6E3</accession>
<evidence type="ECO:0000313" key="3">
    <source>
        <dbReference type="Proteomes" id="UP000800035"/>
    </source>
</evidence>
<proteinExistence type="predicted"/>
<dbReference type="EMBL" id="ML976983">
    <property type="protein sequence ID" value="KAF1960248.1"/>
    <property type="molecule type" value="Genomic_DNA"/>
</dbReference>